<feature type="region of interest" description="Disordered" evidence="1">
    <location>
        <begin position="237"/>
        <end position="272"/>
    </location>
</feature>
<comment type="caution">
    <text evidence="2">The sequence shown here is derived from an EMBL/GenBank/DDBJ whole genome shotgun (WGS) entry which is preliminary data.</text>
</comment>
<feature type="region of interest" description="Disordered" evidence="1">
    <location>
        <begin position="172"/>
        <end position="207"/>
    </location>
</feature>
<feature type="region of interest" description="Disordered" evidence="1">
    <location>
        <begin position="342"/>
        <end position="415"/>
    </location>
</feature>
<evidence type="ECO:0000313" key="2">
    <source>
        <dbReference type="EMBL" id="KAA6396899.1"/>
    </source>
</evidence>
<feature type="compositionally biased region" description="Basic and acidic residues" evidence="1">
    <location>
        <begin position="376"/>
        <end position="390"/>
    </location>
</feature>
<evidence type="ECO:0000256" key="1">
    <source>
        <dbReference type="SAM" id="MobiDB-lite"/>
    </source>
</evidence>
<evidence type="ECO:0000313" key="3">
    <source>
        <dbReference type="Proteomes" id="UP000324800"/>
    </source>
</evidence>
<feature type="region of interest" description="Disordered" evidence="1">
    <location>
        <begin position="136"/>
        <end position="158"/>
    </location>
</feature>
<sequence>MSSNANLVTNFALNPNLASNSNLNQLQPQIQDLSYISRSDQSYDKQLTEQQRLSLAQKQEVEIDIGELGKDTDSGSLHDSLHEQIQSGASSPSISHLIGMFSEDDELENDEQLKATIRALQKKNTFTDKRGFLRAPDLDGDDIEETQSNTKTNSNVNPRSLLKRQLSQAQFPRVKNTLLSDNERNEVKDGEKIEGKNENKEKNREIEGGWKLSDDGIWRNKEGREMTKRERFELQMKNINVFDDDSNKKKKSESQSDNNQDKDNEDDLPTASMPLVKKLIRSRSMAIRPTPPPKFLSPITPFLYDKSITGETGANILPQLVESYQQAVAQMQNMKQLNFVWKGTTGGSSDNQSKDGEQQLQQEQQYQVDNSTSRKSMAELESERSKKEELEMSAVQIGVEIPMDGSGWEDNDEHN</sequence>
<gene>
    <name evidence="2" type="ORF">EZS28_007573</name>
</gene>
<feature type="compositionally biased region" description="Polar residues" evidence="1">
    <location>
        <begin position="146"/>
        <end position="158"/>
    </location>
</feature>
<name>A0A5J4WS30_9EUKA</name>
<organism evidence="2 3">
    <name type="scientific">Streblomastix strix</name>
    <dbReference type="NCBI Taxonomy" id="222440"/>
    <lineage>
        <taxon>Eukaryota</taxon>
        <taxon>Metamonada</taxon>
        <taxon>Preaxostyla</taxon>
        <taxon>Oxymonadida</taxon>
        <taxon>Streblomastigidae</taxon>
        <taxon>Streblomastix</taxon>
    </lineage>
</organism>
<dbReference type="EMBL" id="SNRW01001315">
    <property type="protein sequence ID" value="KAA6396899.1"/>
    <property type="molecule type" value="Genomic_DNA"/>
</dbReference>
<proteinExistence type="predicted"/>
<accession>A0A5J4WS30</accession>
<dbReference type="AlphaFoldDB" id="A0A5J4WS30"/>
<reference evidence="2 3" key="1">
    <citation type="submission" date="2019-03" db="EMBL/GenBank/DDBJ databases">
        <title>Single cell metagenomics reveals metabolic interactions within the superorganism composed of flagellate Streblomastix strix and complex community of Bacteroidetes bacteria on its surface.</title>
        <authorList>
            <person name="Treitli S.C."/>
            <person name="Kolisko M."/>
            <person name="Husnik F."/>
            <person name="Keeling P."/>
            <person name="Hampl V."/>
        </authorList>
    </citation>
    <scope>NUCLEOTIDE SEQUENCE [LARGE SCALE GENOMIC DNA]</scope>
    <source>
        <strain evidence="2">ST1C</strain>
    </source>
</reference>
<feature type="compositionally biased region" description="Basic and acidic residues" evidence="1">
    <location>
        <begin position="181"/>
        <end position="207"/>
    </location>
</feature>
<dbReference type="Proteomes" id="UP000324800">
    <property type="component" value="Unassembled WGS sequence"/>
</dbReference>
<feature type="compositionally biased region" description="Low complexity" evidence="1">
    <location>
        <begin position="358"/>
        <end position="367"/>
    </location>
</feature>
<protein>
    <submittedName>
        <fullName evidence="2">Uncharacterized protein</fullName>
    </submittedName>
</protein>